<dbReference type="Proteomes" id="UP001229421">
    <property type="component" value="Unassembled WGS sequence"/>
</dbReference>
<feature type="compositionally biased region" description="Polar residues" evidence="1">
    <location>
        <begin position="62"/>
        <end position="72"/>
    </location>
</feature>
<keyword evidence="3" id="KW-1185">Reference proteome</keyword>
<proteinExistence type="predicted"/>
<reference evidence="2" key="1">
    <citation type="journal article" date="2023" name="bioRxiv">
        <title>Improved chromosome-level genome assembly for marigold (Tagetes erecta).</title>
        <authorList>
            <person name="Jiang F."/>
            <person name="Yuan L."/>
            <person name="Wang S."/>
            <person name="Wang H."/>
            <person name="Xu D."/>
            <person name="Wang A."/>
            <person name="Fan W."/>
        </authorList>
    </citation>
    <scope>NUCLEOTIDE SEQUENCE</scope>
    <source>
        <strain evidence="2">WSJ</strain>
        <tissue evidence="2">Leaf</tissue>
    </source>
</reference>
<evidence type="ECO:0000313" key="2">
    <source>
        <dbReference type="EMBL" id="KAK1406128.1"/>
    </source>
</evidence>
<feature type="region of interest" description="Disordered" evidence="1">
    <location>
        <begin position="53"/>
        <end position="72"/>
    </location>
</feature>
<organism evidence="2 3">
    <name type="scientific">Tagetes erecta</name>
    <name type="common">African marigold</name>
    <dbReference type="NCBI Taxonomy" id="13708"/>
    <lineage>
        <taxon>Eukaryota</taxon>
        <taxon>Viridiplantae</taxon>
        <taxon>Streptophyta</taxon>
        <taxon>Embryophyta</taxon>
        <taxon>Tracheophyta</taxon>
        <taxon>Spermatophyta</taxon>
        <taxon>Magnoliopsida</taxon>
        <taxon>eudicotyledons</taxon>
        <taxon>Gunneridae</taxon>
        <taxon>Pentapetalae</taxon>
        <taxon>asterids</taxon>
        <taxon>campanulids</taxon>
        <taxon>Asterales</taxon>
        <taxon>Asteraceae</taxon>
        <taxon>Asteroideae</taxon>
        <taxon>Heliantheae alliance</taxon>
        <taxon>Tageteae</taxon>
        <taxon>Tagetes</taxon>
    </lineage>
</organism>
<protein>
    <submittedName>
        <fullName evidence="2">Uncharacterized protein</fullName>
    </submittedName>
</protein>
<dbReference type="EMBL" id="JAUHHV010000012">
    <property type="protein sequence ID" value="KAK1406128.1"/>
    <property type="molecule type" value="Genomic_DNA"/>
</dbReference>
<comment type="caution">
    <text evidence="2">The sequence shown here is derived from an EMBL/GenBank/DDBJ whole genome shotgun (WGS) entry which is preliminary data.</text>
</comment>
<name>A0AAD8NFL3_TARER</name>
<gene>
    <name evidence="2" type="ORF">QVD17_41415</name>
</gene>
<evidence type="ECO:0000313" key="3">
    <source>
        <dbReference type="Proteomes" id="UP001229421"/>
    </source>
</evidence>
<accession>A0AAD8NFL3</accession>
<evidence type="ECO:0000256" key="1">
    <source>
        <dbReference type="SAM" id="MobiDB-lite"/>
    </source>
</evidence>
<dbReference type="AlphaFoldDB" id="A0AAD8NFL3"/>
<sequence length="72" mass="8315">MPSNVRWFARRCGGGDAIELGLARRRGYSFLIRIMEWKAIIRKIYSFSNRPAKTDVQKGSRDSQSLFFSGEK</sequence>